<dbReference type="InterPro" id="IPR039373">
    <property type="entry name" value="Peptidase_M28B"/>
</dbReference>
<evidence type="ECO:0000313" key="2">
    <source>
        <dbReference type="Ensembl" id="ENSSHAP00000038886.1"/>
    </source>
</evidence>
<proteinExistence type="predicted"/>
<keyword evidence="3" id="KW-1185">Reference proteome</keyword>
<reference evidence="2" key="3">
    <citation type="submission" date="2025-09" db="UniProtKB">
        <authorList>
            <consortium name="Ensembl"/>
        </authorList>
    </citation>
    <scope>IDENTIFICATION</scope>
</reference>
<evidence type="ECO:0000313" key="3">
    <source>
        <dbReference type="Proteomes" id="UP000007648"/>
    </source>
</evidence>
<name>A0A7N4V4K8_SARHA</name>
<dbReference type="Gene3D" id="1.20.930.40">
    <property type="entry name" value="Transferrin receptor-like, dimerisation domain"/>
    <property type="match status" value="1"/>
</dbReference>
<dbReference type="InParanoid" id="A0A7N4V4K8"/>
<dbReference type="PANTHER" id="PTHR10404:SF50">
    <property type="entry name" value="AMINOPEPTIDASE NAALADL1"/>
    <property type="match status" value="1"/>
</dbReference>
<dbReference type="InterPro" id="IPR007365">
    <property type="entry name" value="TFR-like_dimer_dom"/>
</dbReference>
<dbReference type="Ensembl" id="ENSSHAT00000026464.1">
    <property type="protein sequence ID" value="ENSSHAP00000038886.1"/>
    <property type="gene ID" value="ENSSHAG00000022402.1"/>
</dbReference>
<reference evidence="2" key="2">
    <citation type="submission" date="2025-08" db="UniProtKB">
        <authorList>
            <consortium name="Ensembl"/>
        </authorList>
    </citation>
    <scope>IDENTIFICATION</scope>
</reference>
<dbReference type="SUPFAM" id="SSF47672">
    <property type="entry name" value="Transferrin receptor-like dimerisation domain"/>
    <property type="match status" value="1"/>
</dbReference>
<organism evidence="2 3">
    <name type="scientific">Sarcophilus harrisii</name>
    <name type="common">Tasmanian devil</name>
    <name type="synonym">Sarcophilus laniarius</name>
    <dbReference type="NCBI Taxonomy" id="9305"/>
    <lineage>
        <taxon>Eukaryota</taxon>
        <taxon>Metazoa</taxon>
        <taxon>Chordata</taxon>
        <taxon>Craniata</taxon>
        <taxon>Vertebrata</taxon>
        <taxon>Euteleostomi</taxon>
        <taxon>Mammalia</taxon>
        <taxon>Metatheria</taxon>
        <taxon>Dasyuromorphia</taxon>
        <taxon>Dasyuridae</taxon>
        <taxon>Sarcophilus</taxon>
    </lineage>
</organism>
<feature type="domain" description="Transferrin receptor-like dimerisation" evidence="1">
    <location>
        <begin position="1"/>
        <end position="82"/>
    </location>
</feature>
<evidence type="ECO:0000259" key="1">
    <source>
        <dbReference type="Pfam" id="PF04253"/>
    </source>
</evidence>
<dbReference type="InterPro" id="IPR036757">
    <property type="entry name" value="TFR-like_dimer_dom_sf"/>
</dbReference>
<sequence>MVNDQLMLLERAFLNPRAFPEKYYYSHVLWAPRTSSVPTFPGLANACEEASKTPHDPEAWAKVRKQLSIAVMAVEGAAATLEPVALR</sequence>
<accession>A0A7N4V4K8</accession>
<dbReference type="GO" id="GO:0004180">
    <property type="term" value="F:carboxypeptidase activity"/>
    <property type="evidence" value="ECO:0007669"/>
    <property type="project" value="TreeGrafter"/>
</dbReference>
<dbReference type="Proteomes" id="UP000007648">
    <property type="component" value="Unassembled WGS sequence"/>
</dbReference>
<dbReference type="Pfam" id="PF04253">
    <property type="entry name" value="TFR_dimer"/>
    <property type="match status" value="1"/>
</dbReference>
<dbReference type="AlphaFoldDB" id="A0A7N4V4K8"/>
<protein>
    <recommendedName>
        <fullName evidence="1">Transferrin receptor-like dimerisation domain-containing protein</fullName>
    </recommendedName>
</protein>
<reference evidence="2 3" key="1">
    <citation type="journal article" date="2011" name="Proc. Natl. Acad. Sci. U.S.A.">
        <title>Genetic diversity and population structure of the endangered marsupial Sarcophilus harrisii (Tasmanian devil).</title>
        <authorList>
            <person name="Miller W."/>
            <person name="Hayes V.M."/>
            <person name="Ratan A."/>
            <person name="Petersen D.C."/>
            <person name="Wittekindt N.E."/>
            <person name="Miller J."/>
            <person name="Walenz B."/>
            <person name="Knight J."/>
            <person name="Qi J."/>
            <person name="Zhao F."/>
            <person name="Wang Q."/>
            <person name="Bedoya-Reina O.C."/>
            <person name="Katiyar N."/>
            <person name="Tomsho L.P."/>
            <person name="Kasson L.M."/>
            <person name="Hardie R.A."/>
            <person name="Woodbridge P."/>
            <person name="Tindall E.A."/>
            <person name="Bertelsen M.F."/>
            <person name="Dixon D."/>
            <person name="Pyecroft S."/>
            <person name="Helgen K.M."/>
            <person name="Lesk A.M."/>
            <person name="Pringle T.H."/>
            <person name="Patterson N."/>
            <person name="Zhang Y."/>
            <person name="Kreiss A."/>
            <person name="Woods G.M."/>
            <person name="Jones M.E."/>
            <person name="Schuster S.C."/>
        </authorList>
    </citation>
    <scope>NUCLEOTIDE SEQUENCE [LARGE SCALE GENOMIC DNA]</scope>
</reference>
<dbReference type="GeneTree" id="ENSGT01030000234598"/>
<dbReference type="PANTHER" id="PTHR10404">
    <property type="entry name" value="N-ACETYLATED-ALPHA-LINKED ACIDIC DIPEPTIDASE"/>
    <property type="match status" value="1"/>
</dbReference>